<dbReference type="EnsemblPlants" id="OGLUM04G28570.1">
    <property type="protein sequence ID" value="OGLUM04G28570.1"/>
    <property type="gene ID" value="OGLUM04G28570"/>
</dbReference>
<dbReference type="AlphaFoldDB" id="A0A0D9ZS28"/>
<dbReference type="Proteomes" id="UP000026961">
    <property type="component" value="Chromosome 4"/>
</dbReference>
<dbReference type="HOGENOM" id="CLU_074226_1_0_1"/>
<reference evidence="1" key="2">
    <citation type="submission" date="2018-05" db="EMBL/GenBank/DDBJ databases">
        <title>OgluRS3 (Oryza glumaepatula Reference Sequence Version 3).</title>
        <authorList>
            <person name="Zhang J."/>
            <person name="Kudrna D."/>
            <person name="Lee S."/>
            <person name="Talag J."/>
            <person name="Welchert J."/>
            <person name="Wing R.A."/>
        </authorList>
    </citation>
    <scope>NUCLEOTIDE SEQUENCE [LARGE SCALE GENOMIC DNA]</scope>
</reference>
<name>A0A0D9ZS28_9ORYZ</name>
<proteinExistence type="predicted"/>
<accession>A0A0D9ZS28</accession>
<dbReference type="STRING" id="40148.A0A0D9ZS28"/>
<dbReference type="InterPro" id="IPR039633">
    <property type="entry name" value="PAP"/>
</dbReference>
<evidence type="ECO:0000313" key="1">
    <source>
        <dbReference type="EnsemblPlants" id="OGLUM04G28570.1"/>
    </source>
</evidence>
<sequence>MSAPYLIFPLFSPTVSTSRVHLQLISAPRRRSSPLSLSLSLSLSLRSRMAAAAAAALITAASTPFPLVSFRSRRDGHLSLSPPRRPGAGRCRASAPTFQGGPAASYAREMERLSAKESLLLAFRDAGGFESLVSGKTTGMQKIDVNERIVGLERLNPTPRPTTLMTMLLVACLQENFHNLSVSLHRSPFLEGRWNFEWFGDSSPGALAARLLFERSPTTVAHFTGLDVLIKDGYSKISSNVKFLNTVQSKFLLTTQLSVEGPIRMKEEYVEGLIEIPRIREETLPDQLKGFFGQTAGALQQLPAPIRDAVSEGIKLPLNGMFQRLFMISYLDEEILIIRDASGAPDVLTRLEGPQPNSIDGTSDAVLSEYES</sequence>
<evidence type="ECO:0000313" key="2">
    <source>
        <dbReference type="Proteomes" id="UP000026961"/>
    </source>
</evidence>
<reference evidence="1" key="1">
    <citation type="submission" date="2015-04" db="UniProtKB">
        <authorList>
            <consortium name="EnsemblPlants"/>
        </authorList>
    </citation>
    <scope>IDENTIFICATION</scope>
</reference>
<organism evidence="1">
    <name type="scientific">Oryza glumipatula</name>
    <dbReference type="NCBI Taxonomy" id="40148"/>
    <lineage>
        <taxon>Eukaryota</taxon>
        <taxon>Viridiplantae</taxon>
        <taxon>Streptophyta</taxon>
        <taxon>Embryophyta</taxon>
        <taxon>Tracheophyta</taxon>
        <taxon>Spermatophyta</taxon>
        <taxon>Magnoliopsida</taxon>
        <taxon>Liliopsida</taxon>
        <taxon>Poales</taxon>
        <taxon>Poaceae</taxon>
        <taxon>BOP clade</taxon>
        <taxon>Oryzoideae</taxon>
        <taxon>Oryzeae</taxon>
        <taxon>Oryzinae</taxon>
        <taxon>Oryza</taxon>
    </lineage>
</organism>
<evidence type="ECO:0008006" key="3">
    <source>
        <dbReference type="Google" id="ProtNLM"/>
    </source>
</evidence>
<dbReference type="PANTHER" id="PTHR31906">
    <property type="entry name" value="PLASTID-LIPID-ASSOCIATED PROTEIN 4, CHLOROPLASTIC-RELATED"/>
    <property type="match status" value="1"/>
</dbReference>
<protein>
    <recommendedName>
        <fullName evidence="3">Plastid lipid-associated protein/fibrillin conserved domain-containing protein</fullName>
    </recommendedName>
</protein>
<dbReference type="eggNOG" id="ENOG502QRPE">
    <property type="taxonomic scope" value="Eukaryota"/>
</dbReference>
<dbReference type="Gramene" id="OGLUM04G28570.1">
    <property type="protein sequence ID" value="OGLUM04G28570.1"/>
    <property type="gene ID" value="OGLUM04G28570"/>
</dbReference>
<keyword evidence="2" id="KW-1185">Reference proteome</keyword>